<feature type="transmembrane region" description="Helical" evidence="2">
    <location>
        <begin position="42"/>
        <end position="63"/>
    </location>
</feature>
<evidence type="ECO:0000256" key="2">
    <source>
        <dbReference type="SAM" id="Phobius"/>
    </source>
</evidence>
<feature type="region of interest" description="Disordered" evidence="1">
    <location>
        <begin position="220"/>
        <end position="283"/>
    </location>
</feature>
<feature type="region of interest" description="Disordered" evidence="1">
    <location>
        <begin position="182"/>
        <end position="205"/>
    </location>
</feature>
<reference evidence="3 4" key="1">
    <citation type="submission" date="2021-04" db="EMBL/GenBank/DDBJ databases">
        <authorList>
            <person name="Bliznina A."/>
        </authorList>
    </citation>
    <scope>NUCLEOTIDE SEQUENCE [LARGE SCALE GENOMIC DNA]</scope>
</reference>
<organism evidence="3 4">
    <name type="scientific">Oikopleura dioica</name>
    <name type="common">Tunicate</name>
    <dbReference type="NCBI Taxonomy" id="34765"/>
    <lineage>
        <taxon>Eukaryota</taxon>
        <taxon>Metazoa</taxon>
        <taxon>Chordata</taxon>
        <taxon>Tunicata</taxon>
        <taxon>Appendicularia</taxon>
        <taxon>Copelata</taxon>
        <taxon>Oikopleuridae</taxon>
        <taxon>Oikopleura</taxon>
    </lineage>
</organism>
<keyword evidence="2" id="KW-0472">Membrane</keyword>
<feature type="compositionally biased region" description="Polar residues" evidence="1">
    <location>
        <begin position="254"/>
        <end position="283"/>
    </location>
</feature>
<keyword evidence="4" id="KW-1185">Reference proteome</keyword>
<sequence>MVKFAEKCKTMKASTIAKFCTIISATIAMIALATMRGDVKSYWRWTFGLSQSAYFLLHVGFWLSVHMKRAMYLGQYSLDEFANLEARRFFLSITLATVAFLFYFFSLIIYGMSFTADGPTFYPTNNHSGFLFIGLSAISLGAYIFASVAIDRSDGLMLYVTGFHALRNSKSVPKEQTYQVISRQQSNRQLRPSQSQSTMKSTGNATNSISQHQLIVNQSNQTSRVASFADRTSTKYDSLRHDSSSKTLPKPTTKPLQIQPTRQSHHNSTISSPKNTSFDEFEH</sequence>
<feature type="compositionally biased region" description="Basic and acidic residues" evidence="1">
    <location>
        <begin position="232"/>
        <end position="244"/>
    </location>
</feature>
<proteinExistence type="predicted"/>
<feature type="transmembrane region" description="Helical" evidence="2">
    <location>
        <begin position="16"/>
        <end position="36"/>
    </location>
</feature>
<dbReference type="Proteomes" id="UP001158576">
    <property type="component" value="Chromosome PAR"/>
</dbReference>
<keyword evidence="2" id="KW-0812">Transmembrane</keyword>
<protein>
    <submittedName>
        <fullName evidence="3">Oidioi.mRNA.OKI2018_I69.PAR.g10824.t1.cds</fullName>
    </submittedName>
</protein>
<feature type="transmembrane region" description="Helical" evidence="2">
    <location>
        <begin position="89"/>
        <end position="110"/>
    </location>
</feature>
<feature type="transmembrane region" description="Helical" evidence="2">
    <location>
        <begin position="130"/>
        <end position="150"/>
    </location>
</feature>
<keyword evidence="2" id="KW-1133">Transmembrane helix</keyword>
<name>A0ABN7RSQ4_OIKDI</name>
<dbReference type="EMBL" id="OU015568">
    <property type="protein sequence ID" value="CAG5085159.1"/>
    <property type="molecule type" value="Genomic_DNA"/>
</dbReference>
<evidence type="ECO:0000313" key="4">
    <source>
        <dbReference type="Proteomes" id="UP001158576"/>
    </source>
</evidence>
<gene>
    <name evidence="3" type="ORF">OKIOD_LOCUS2382</name>
</gene>
<evidence type="ECO:0000256" key="1">
    <source>
        <dbReference type="SAM" id="MobiDB-lite"/>
    </source>
</evidence>
<evidence type="ECO:0000313" key="3">
    <source>
        <dbReference type="EMBL" id="CAG5085159.1"/>
    </source>
</evidence>
<accession>A0ABN7RSQ4</accession>